<dbReference type="Gene3D" id="3.40.50.2020">
    <property type="match status" value="1"/>
</dbReference>
<evidence type="ECO:0000313" key="1">
    <source>
        <dbReference type="EMBL" id="AIR85250.1"/>
    </source>
</evidence>
<accession>A0ABM5RGZ4</accession>
<dbReference type="CDD" id="cd06223">
    <property type="entry name" value="PRTases_typeI"/>
    <property type="match status" value="1"/>
</dbReference>
<name>A0ABM5RGZ4_9GAMM</name>
<dbReference type="EMBL" id="CP009454">
    <property type="protein sequence ID" value="AIR85250.1"/>
    <property type="molecule type" value="Genomic_DNA"/>
</dbReference>
<dbReference type="SUPFAM" id="SSF53271">
    <property type="entry name" value="PRTase-like"/>
    <property type="match status" value="1"/>
</dbReference>
<dbReference type="RefSeq" id="WP_038645197.1">
    <property type="nucleotide sequence ID" value="NZ_CP009454.1"/>
</dbReference>
<evidence type="ECO:0008006" key="3">
    <source>
        <dbReference type="Google" id="ProtNLM"/>
    </source>
</evidence>
<dbReference type="InterPro" id="IPR000836">
    <property type="entry name" value="PRTase_dom"/>
</dbReference>
<evidence type="ECO:0000313" key="2">
    <source>
        <dbReference type="Proteomes" id="UP000029495"/>
    </source>
</evidence>
<sequence>MGIDVVKGVVTFNPAHEGAVSTSIVSNPKFKKIYMKGYGDGVFVYSIFARMRTKHKGDGNPLIYALKKMKGFTISFKEIIKFKANSKKILAKISSHKNFACDIILVMPSSSNVAGIFARFVGFVLKKEVVYDYFEKCTIDEVLMSFNFNVVTKKDEEDVTGVLYTLHKMDGTKIFDLKEINTSIRHYFQPLKINKKSVGRYVFDDKDILFIDDVLSSGTTLLNAHKLISSLPKKIIAITFLSDLYNY</sequence>
<dbReference type="InterPro" id="IPR029057">
    <property type="entry name" value="PRTase-like"/>
</dbReference>
<reference evidence="1 2" key="1">
    <citation type="submission" date="2014-09" db="EMBL/GenBank/DDBJ databases">
        <authorList>
            <person name="Chan K.-G."/>
        </authorList>
    </citation>
    <scope>NUCLEOTIDE SEQUENCE [LARGE SCALE GENOMIC DNA]</scope>
    <source>
        <strain evidence="1 2">ND04</strain>
    </source>
</reference>
<proteinExistence type="predicted"/>
<keyword evidence="2" id="KW-1185">Reference proteome</keyword>
<dbReference type="Proteomes" id="UP000029495">
    <property type="component" value="Chromosome"/>
</dbReference>
<organism evidence="1 2">
    <name type="scientific">Pantoea rwandensis</name>
    <dbReference type="NCBI Taxonomy" id="1076550"/>
    <lineage>
        <taxon>Bacteria</taxon>
        <taxon>Pseudomonadati</taxon>
        <taxon>Pseudomonadota</taxon>
        <taxon>Gammaproteobacteria</taxon>
        <taxon>Enterobacterales</taxon>
        <taxon>Erwiniaceae</taxon>
        <taxon>Pantoea</taxon>
    </lineage>
</organism>
<protein>
    <recommendedName>
        <fullName evidence="3">Phosphoribosyltransferase domain-containing protein</fullName>
    </recommendedName>
</protein>
<gene>
    <name evidence="1" type="ORF">LH22_07125</name>
</gene>